<evidence type="ECO:0000313" key="3">
    <source>
        <dbReference type="Proteomes" id="UP000466730"/>
    </source>
</evidence>
<evidence type="ECO:0000256" key="1">
    <source>
        <dbReference type="SAM" id="SignalP"/>
    </source>
</evidence>
<dbReference type="AlphaFoldDB" id="A0A844BML6"/>
<reference evidence="2 3" key="1">
    <citation type="submission" date="2019-11" db="EMBL/GenBank/DDBJ databases">
        <title>Draft Whole-Genome sequence of the marine photosynthetic bacterium Rhodovulum strictum DSM 11289.</title>
        <authorList>
            <person name="Kyndt J.A."/>
            <person name="Meyer T.E."/>
        </authorList>
    </citation>
    <scope>NUCLEOTIDE SEQUENCE [LARGE SCALE GENOMIC DNA]</scope>
    <source>
        <strain evidence="2 3">DSM 11289</strain>
    </source>
</reference>
<feature type="chain" id="PRO_5032766573" evidence="1">
    <location>
        <begin position="21"/>
        <end position="136"/>
    </location>
</feature>
<name>A0A844BML6_9RHOB</name>
<comment type="caution">
    <text evidence="2">The sequence shown here is derived from an EMBL/GenBank/DDBJ whole genome shotgun (WGS) entry which is preliminary data.</text>
</comment>
<dbReference type="OrthoDB" id="5449044at2"/>
<dbReference type="RefSeq" id="WP_153750227.1">
    <property type="nucleotide sequence ID" value="NZ_BAAADI010000016.1"/>
</dbReference>
<organism evidence="2 3">
    <name type="scientific">Rhodovulum strictum</name>
    <dbReference type="NCBI Taxonomy" id="58314"/>
    <lineage>
        <taxon>Bacteria</taxon>
        <taxon>Pseudomonadati</taxon>
        <taxon>Pseudomonadota</taxon>
        <taxon>Alphaproteobacteria</taxon>
        <taxon>Rhodobacterales</taxon>
        <taxon>Paracoccaceae</taxon>
        <taxon>Rhodovulum</taxon>
    </lineage>
</organism>
<keyword evidence="1" id="KW-0732">Signal</keyword>
<accession>A0A844BML6</accession>
<proteinExistence type="predicted"/>
<gene>
    <name evidence="2" type="ORF">GH815_18670</name>
</gene>
<keyword evidence="3" id="KW-1185">Reference proteome</keyword>
<sequence>MNKFIFAVLGAACCAMPATANEILPSTKSEMTQIASGETKAVMAHGICRQITNNNANPVMIPHRTAKEWSAEENSFLASARPGLIMQNCPPQPPTEDCFFWVSGVITDDEYEPFLFNKLGDTSNNYLFNPRYSPAG</sequence>
<dbReference type="Proteomes" id="UP000466730">
    <property type="component" value="Unassembled WGS sequence"/>
</dbReference>
<dbReference type="EMBL" id="WJPO01000075">
    <property type="protein sequence ID" value="MRH22975.1"/>
    <property type="molecule type" value="Genomic_DNA"/>
</dbReference>
<evidence type="ECO:0000313" key="2">
    <source>
        <dbReference type="EMBL" id="MRH22975.1"/>
    </source>
</evidence>
<feature type="signal peptide" evidence="1">
    <location>
        <begin position="1"/>
        <end position="20"/>
    </location>
</feature>
<protein>
    <submittedName>
        <fullName evidence="2">Uncharacterized protein</fullName>
    </submittedName>
</protein>